<dbReference type="Proteomes" id="UP000824071">
    <property type="component" value="Unassembled WGS sequence"/>
</dbReference>
<dbReference type="PANTHER" id="PTHR28037">
    <property type="entry name" value="ALCOHOL O-ACETYLTRANSFERASE 1-RELATED"/>
    <property type="match status" value="1"/>
</dbReference>
<evidence type="ECO:0000313" key="2">
    <source>
        <dbReference type="EMBL" id="HIU36116.1"/>
    </source>
</evidence>
<dbReference type="AlphaFoldDB" id="A0A9D1LER3"/>
<dbReference type="PANTHER" id="PTHR28037:SF1">
    <property type="entry name" value="ALCOHOL O-ACETYLTRANSFERASE 1-RELATED"/>
    <property type="match status" value="1"/>
</dbReference>
<sequence>MGRKLNAELWDKMHYLFRDFNDRMVHVELHYDFEIDIEALKTVLICFFEKAPVLHSSFHDNHISPYWEVKPYTIEDVLTVAYPEDLETAVNDFLTQYIPPDSDLQMKVAVFYKDGGSTLCIVENHMCMDGGDFKYFMKALCQNYSAYVGQGISPIALREGSRSYEAVYADFSKTEQRMARNLYKNVCAKDEHKFPLTPDSIRDRAFIAKRKWSADTFSRIHAAGKKLGATVNDMLLAAYFYSLYELAHYDPADSVTISCAIDLRRHIKDVSDEGLTNHTAFMQCNIPERGRDIFETLRYAVQSSQKFKHDKFMGLYGLPLLKLGYSILPHAASEEIIKIGYSNPLLAMSNIGILEADKLALDGHEPADGFMTGAVKYKPYVLLSVTSLRKELTLSMCVRGNEEDRATVERFFDLMEDSIALLTGEPVQ</sequence>
<dbReference type="InterPro" id="IPR052058">
    <property type="entry name" value="Alcohol_O-acetyltransferase"/>
</dbReference>
<dbReference type="InterPro" id="IPR023213">
    <property type="entry name" value="CAT-like_dom_sf"/>
</dbReference>
<accession>A0A9D1LER3</accession>
<proteinExistence type="predicted"/>
<dbReference type="Gene3D" id="3.30.559.30">
    <property type="entry name" value="Nonribosomal peptide synthetase, condensation domain"/>
    <property type="match status" value="1"/>
</dbReference>
<dbReference type="EMBL" id="DVMW01000036">
    <property type="protein sequence ID" value="HIU36116.1"/>
    <property type="molecule type" value="Genomic_DNA"/>
</dbReference>
<reference evidence="2" key="1">
    <citation type="submission" date="2020-10" db="EMBL/GenBank/DDBJ databases">
        <authorList>
            <person name="Gilroy R."/>
        </authorList>
    </citation>
    <scope>NUCLEOTIDE SEQUENCE</scope>
    <source>
        <strain evidence="2">ChiGjej1B1-19959</strain>
    </source>
</reference>
<evidence type="ECO:0000313" key="3">
    <source>
        <dbReference type="Proteomes" id="UP000824071"/>
    </source>
</evidence>
<dbReference type="GO" id="GO:0003824">
    <property type="term" value="F:catalytic activity"/>
    <property type="evidence" value="ECO:0007669"/>
    <property type="project" value="InterPro"/>
</dbReference>
<reference evidence="2" key="2">
    <citation type="journal article" date="2021" name="PeerJ">
        <title>Extensive microbial diversity within the chicken gut microbiome revealed by metagenomics and culture.</title>
        <authorList>
            <person name="Gilroy R."/>
            <person name="Ravi A."/>
            <person name="Getino M."/>
            <person name="Pursley I."/>
            <person name="Horton D.L."/>
            <person name="Alikhan N.F."/>
            <person name="Baker D."/>
            <person name="Gharbi K."/>
            <person name="Hall N."/>
            <person name="Watson M."/>
            <person name="Adriaenssens E.M."/>
            <person name="Foster-Nyarko E."/>
            <person name="Jarju S."/>
            <person name="Secka A."/>
            <person name="Antonio M."/>
            <person name="Oren A."/>
            <person name="Chaudhuri R.R."/>
            <person name="La Ragione R."/>
            <person name="Hildebrand F."/>
            <person name="Pallen M.J."/>
        </authorList>
    </citation>
    <scope>NUCLEOTIDE SEQUENCE</scope>
    <source>
        <strain evidence="2">ChiGjej1B1-19959</strain>
    </source>
</reference>
<dbReference type="Gene3D" id="3.30.559.10">
    <property type="entry name" value="Chloramphenicol acetyltransferase-like domain"/>
    <property type="match status" value="1"/>
</dbReference>
<dbReference type="GO" id="GO:0008610">
    <property type="term" value="P:lipid biosynthetic process"/>
    <property type="evidence" value="ECO:0007669"/>
    <property type="project" value="UniProtKB-ARBA"/>
</dbReference>
<name>A0A9D1LER3_9FIRM</name>
<evidence type="ECO:0000259" key="1">
    <source>
        <dbReference type="Pfam" id="PF00668"/>
    </source>
</evidence>
<comment type="caution">
    <text evidence="2">The sequence shown here is derived from an EMBL/GenBank/DDBJ whole genome shotgun (WGS) entry which is preliminary data.</text>
</comment>
<dbReference type="SUPFAM" id="SSF52777">
    <property type="entry name" value="CoA-dependent acyltransferases"/>
    <property type="match status" value="2"/>
</dbReference>
<feature type="domain" description="Condensation" evidence="1">
    <location>
        <begin position="26"/>
        <end position="266"/>
    </location>
</feature>
<protein>
    <recommendedName>
        <fullName evidence="1">Condensation domain-containing protein</fullName>
    </recommendedName>
</protein>
<organism evidence="2 3">
    <name type="scientific">Candidatus Fimenecus excrementigallinarum</name>
    <dbReference type="NCBI Taxonomy" id="2840816"/>
    <lineage>
        <taxon>Bacteria</taxon>
        <taxon>Bacillati</taxon>
        <taxon>Bacillota</taxon>
        <taxon>Clostridia</taxon>
        <taxon>Candidatus Fimenecus</taxon>
    </lineage>
</organism>
<dbReference type="Pfam" id="PF00668">
    <property type="entry name" value="Condensation"/>
    <property type="match status" value="1"/>
</dbReference>
<gene>
    <name evidence="2" type="ORF">IAC53_05895</name>
</gene>
<dbReference type="InterPro" id="IPR001242">
    <property type="entry name" value="Condensation_dom"/>
</dbReference>